<dbReference type="Proteomes" id="UP001642409">
    <property type="component" value="Unassembled WGS sequence"/>
</dbReference>
<reference evidence="1 2" key="1">
    <citation type="submission" date="2024-07" db="EMBL/GenBank/DDBJ databases">
        <authorList>
            <person name="Akdeniz Z."/>
        </authorList>
    </citation>
    <scope>NUCLEOTIDE SEQUENCE [LARGE SCALE GENOMIC DNA]</scope>
</reference>
<sequence length="106" mass="12498">MNFSQKIASVDYRQTSLLLLDITDGRKQEKKEQPSKAIKSQTNFSKPRCKQLLYDDNVLSIYFNQQCYLLSQYQNNYNSKLSNVLIIFQQIIINTVIVKNQHHQIK</sequence>
<protein>
    <submittedName>
        <fullName evidence="1">Hypothetical_protein</fullName>
    </submittedName>
</protein>
<comment type="caution">
    <text evidence="1">The sequence shown here is derived from an EMBL/GenBank/DDBJ whole genome shotgun (WGS) entry which is preliminary data.</text>
</comment>
<organism evidence="1 2">
    <name type="scientific">Hexamita inflata</name>
    <dbReference type="NCBI Taxonomy" id="28002"/>
    <lineage>
        <taxon>Eukaryota</taxon>
        <taxon>Metamonada</taxon>
        <taxon>Diplomonadida</taxon>
        <taxon>Hexamitidae</taxon>
        <taxon>Hexamitinae</taxon>
        <taxon>Hexamita</taxon>
    </lineage>
</organism>
<accession>A0ABP1HM66</accession>
<evidence type="ECO:0000313" key="1">
    <source>
        <dbReference type="EMBL" id="CAL5997595.1"/>
    </source>
</evidence>
<proteinExistence type="predicted"/>
<gene>
    <name evidence="1" type="ORF">HINF_LOCUS15320</name>
</gene>
<name>A0ABP1HM66_9EUKA</name>
<dbReference type="EMBL" id="CAXDID020000037">
    <property type="protein sequence ID" value="CAL5997595.1"/>
    <property type="molecule type" value="Genomic_DNA"/>
</dbReference>
<keyword evidence="2" id="KW-1185">Reference proteome</keyword>
<evidence type="ECO:0000313" key="2">
    <source>
        <dbReference type="Proteomes" id="UP001642409"/>
    </source>
</evidence>